<keyword evidence="10" id="KW-1185">Reference proteome</keyword>
<dbReference type="InterPro" id="IPR007657">
    <property type="entry name" value="Glycosyltransferase_61"/>
</dbReference>
<comment type="subcellular location">
    <subcellularLocation>
        <location evidence="1">Membrane</location>
        <topology evidence="1">Single-pass membrane protein</topology>
    </subcellularLocation>
</comment>
<dbReference type="PANTHER" id="PTHR20961">
    <property type="entry name" value="GLYCOSYLTRANSFERASE"/>
    <property type="match status" value="1"/>
</dbReference>
<dbReference type="PANTHER" id="PTHR20961:SF38">
    <property type="entry name" value="PROTEIN O-LINKED-MANNOSE BETA-1,4-N-ACETYLGLUCOSAMINYLTRANSFERASE 2"/>
    <property type="match status" value="1"/>
</dbReference>
<evidence type="ECO:0000256" key="5">
    <source>
        <dbReference type="ARBA" id="ARBA00022989"/>
    </source>
</evidence>
<dbReference type="GO" id="GO:0016763">
    <property type="term" value="F:pentosyltransferase activity"/>
    <property type="evidence" value="ECO:0007669"/>
    <property type="project" value="UniProtKB-ARBA"/>
</dbReference>
<dbReference type="Pfam" id="PF04577">
    <property type="entry name" value="Glyco_transf_61"/>
    <property type="match status" value="1"/>
</dbReference>
<dbReference type="AlphaFoldDB" id="A0AAW1SG88"/>
<reference evidence="9 10" key="1">
    <citation type="journal article" date="2024" name="Nat. Commun.">
        <title>Phylogenomics reveals the evolutionary origins of lichenization in chlorophyte algae.</title>
        <authorList>
            <person name="Puginier C."/>
            <person name="Libourel C."/>
            <person name="Otte J."/>
            <person name="Skaloud P."/>
            <person name="Haon M."/>
            <person name="Grisel S."/>
            <person name="Petersen M."/>
            <person name="Berrin J.G."/>
            <person name="Delaux P.M."/>
            <person name="Dal Grande F."/>
            <person name="Keller J."/>
        </authorList>
    </citation>
    <scope>NUCLEOTIDE SEQUENCE [LARGE SCALE GENOMIC DNA]</scope>
    <source>
        <strain evidence="9 10">SAG 2145</strain>
    </source>
</reference>
<evidence type="ECO:0000256" key="4">
    <source>
        <dbReference type="ARBA" id="ARBA00022692"/>
    </source>
</evidence>
<organism evidence="9 10">
    <name type="scientific">Apatococcus lobatus</name>
    <dbReference type="NCBI Taxonomy" id="904363"/>
    <lineage>
        <taxon>Eukaryota</taxon>
        <taxon>Viridiplantae</taxon>
        <taxon>Chlorophyta</taxon>
        <taxon>core chlorophytes</taxon>
        <taxon>Trebouxiophyceae</taxon>
        <taxon>Chlorellales</taxon>
        <taxon>Chlorellaceae</taxon>
        <taxon>Apatococcus</taxon>
    </lineage>
</organism>
<feature type="domain" description="Glycosyltransferase 61 catalytic" evidence="8">
    <location>
        <begin position="10"/>
        <end position="100"/>
    </location>
</feature>
<protein>
    <recommendedName>
        <fullName evidence="8">Glycosyltransferase 61 catalytic domain-containing protein</fullName>
    </recommendedName>
</protein>
<keyword evidence="7" id="KW-0325">Glycoprotein</keyword>
<gene>
    <name evidence="9" type="ORF">WJX74_005421</name>
</gene>
<keyword evidence="3" id="KW-0808">Transferase</keyword>
<evidence type="ECO:0000256" key="2">
    <source>
        <dbReference type="ARBA" id="ARBA00022676"/>
    </source>
</evidence>
<proteinExistence type="predicted"/>
<keyword evidence="4" id="KW-0812">Transmembrane</keyword>
<dbReference type="GO" id="GO:0016020">
    <property type="term" value="C:membrane"/>
    <property type="evidence" value="ECO:0007669"/>
    <property type="project" value="UniProtKB-SubCell"/>
</dbReference>
<name>A0AAW1SG88_9CHLO</name>
<dbReference type="Proteomes" id="UP001438707">
    <property type="component" value="Unassembled WGS sequence"/>
</dbReference>
<dbReference type="GO" id="GO:0005794">
    <property type="term" value="C:Golgi apparatus"/>
    <property type="evidence" value="ECO:0007669"/>
    <property type="project" value="UniProtKB-ARBA"/>
</dbReference>
<keyword evidence="6" id="KW-0472">Membrane</keyword>
<keyword evidence="5" id="KW-1133">Transmembrane helix</keyword>
<evidence type="ECO:0000313" key="10">
    <source>
        <dbReference type="Proteomes" id="UP001438707"/>
    </source>
</evidence>
<evidence type="ECO:0000259" key="8">
    <source>
        <dbReference type="Pfam" id="PF04577"/>
    </source>
</evidence>
<evidence type="ECO:0000256" key="1">
    <source>
        <dbReference type="ARBA" id="ARBA00004167"/>
    </source>
</evidence>
<dbReference type="InterPro" id="IPR049625">
    <property type="entry name" value="Glyco_transf_61_cat"/>
</dbReference>
<keyword evidence="2" id="KW-0328">Glycosyltransferase</keyword>
<accession>A0AAW1SG88</accession>
<evidence type="ECO:0000313" key="9">
    <source>
        <dbReference type="EMBL" id="KAK9844678.1"/>
    </source>
</evidence>
<evidence type="ECO:0000256" key="6">
    <source>
        <dbReference type="ARBA" id="ARBA00023136"/>
    </source>
</evidence>
<evidence type="ECO:0000256" key="7">
    <source>
        <dbReference type="ARBA" id="ARBA00023180"/>
    </source>
</evidence>
<dbReference type="EMBL" id="JALJOS010000001">
    <property type="protein sequence ID" value="KAK9844678.1"/>
    <property type="molecule type" value="Genomic_DNA"/>
</dbReference>
<comment type="caution">
    <text evidence="9">The sequence shown here is derived from an EMBL/GenBank/DDBJ whole genome shotgun (WGS) entry which is preliminary data.</text>
</comment>
<sequence>MTACFQLPEDPILDYMKPPLIAVMNRPAGHRRSIHNGAELAAHLQQGFKDQGAIVQHIRFDEGMSIRDQAIQFSKIAILIQVHGAGLANAIFLPRGAVVIDIMQQGFYERIAWSMRTVRDYKNVQLGYIPLAEQQTLLLPIATESPDFQALTHEEQHQVEQMQCPRLELKKQCDHWWWYGSAVIVDGFQAVQVVWMAMHQIGRGTL</sequence>
<evidence type="ECO:0000256" key="3">
    <source>
        <dbReference type="ARBA" id="ARBA00022679"/>
    </source>
</evidence>